<keyword evidence="4" id="KW-1185">Reference proteome</keyword>
<dbReference type="Gene3D" id="4.10.410.10">
    <property type="entry name" value="Pancreatic trypsin inhibitor Kunitz domain"/>
    <property type="match status" value="1"/>
</dbReference>
<keyword evidence="1" id="KW-0732">Signal</keyword>
<evidence type="ECO:0000259" key="2">
    <source>
        <dbReference type="PROSITE" id="PS50279"/>
    </source>
</evidence>
<evidence type="ECO:0000313" key="4">
    <source>
        <dbReference type="Proteomes" id="UP000252519"/>
    </source>
</evidence>
<comment type="caution">
    <text evidence="3">The sequence shown here is derived from an EMBL/GenBank/DDBJ whole genome shotgun (WGS) entry which is preliminary data.</text>
</comment>
<protein>
    <submittedName>
        <fullName evidence="3">Kunitz/Bovine pancreatic trypsin inhibitor domain protein</fullName>
    </submittedName>
</protein>
<dbReference type="InterPro" id="IPR002223">
    <property type="entry name" value="Kunitz_BPTI"/>
</dbReference>
<gene>
    <name evidence="3" type="ORF">ANCCAN_07249</name>
</gene>
<feature type="signal peptide" evidence="1">
    <location>
        <begin position="1"/>
        <end position="17"/>
    </location>
</feature>
<dbReference type="SUPFAM" id="SSF57362">
    <property type="entry name" value="BPTI-like"/>
    <property type="match status" value="1"/>
</dbReference>
<dbReference type="Proteomes" id="UP000252519">
    <property type="component" value="Unassembled WGS sequence"/>
</dbReference>
<feature type="chain" id="PRO_5016917733" evidence="1">
    <location>
        <begin position="18"/>
        <end position="81"/>
    </location>
</feature>
<name>A0A368GQQ9_ANCCA</name>
<proteinExistence type="predicted"/>
<evidence type="ECO:0000256" key="1">
    <source>
        <dbReference type="SAM" id="SignalP"/>
    </source>
</evidence>
<organism evidence="3 4">
    <name type="scientific">Ancylostoma caninum</name>
    <name type="common">Dog hookworm</name>
    <dbReference type="NCBI Taxonomy" id="29170"/>
    <lineage>
        <taxon>Eukaryota</taxon>
        <taxon>Metazoa</taxon>
        <taxon>Ecdysozoa</taxon>
        <taxon>Nematoda</taxon>
        <taxon>Chromadorea</taxon>
        <taxon>Rhabditida</taxon>
        <taxon>Rhabditina</taxon>
        <taxon>Rhabditomorpha</taxon>
        <taxon>Strongyloidea</taxon>
        <taxon>Ancylostomatidae</taxon>
        <taxon>Ancylostomatinae</taxon>
        <taxon>Ancylostoma</taxon>
    </lineage>
</organism>
<dbReference type="PROSITE" id="PS50279">
    <property type="entry name" value="BPTI_KUNITZ_2"/>
    <property type="match status" value="1"/>
</dbReference>
<dbReference type="InterPro" id="IPR036880">
    <property type="entry name" value="Kunitz_BPTI_sf"/>
</dbReference>
<evidence type="ECO:0000313" key="3">
    <source>
        <dbReference type="EMBL" id="RCN46711.1"/>
    </source>
</evidence>
<dbReference type="EMBL" id="JOJR01000074">
    <property type="protein sequence ID" value="RCN46711.1"/>
    <property type="molecule type" value="Genomic_DNA"/>
</dbReference>
<dbReference type="AlphaFoldDB" id="A0A368GQQ9"/>
<feature type="domain" description="BPTI/Kunitz inhibitor" evidence="2">
    <location>
        <begin position="25"/>
        <end position="79"/>
    </location>
</feature>
<dbReference type="OrthoDB" id="5882835at2759"/>
<dbReference type="Pfam" id="PF00014">
    <property type="entry name" value="Kunitz_BPTI"/>
    <property type="match status" value="1"/>
</dbReference>
<dbReference type="GO" id="GO:0004867">
    <property type="term" value="F:serine-type endopeptidase inhibitor activity"/>
    <property type="evidence" value="ECO:0007669"/>
    <property type="project" value="InterPro"/>
</dbReference>
<reference evidence="3 4" key="1">
    <citation type="submission" date="2014-10" db="EMBL/GenBank/DDBJ databases">
        <title>Draft genome of the hookworm Ancylostoma caninum.</title>
        <authorList>
            <person name="Mitreva M."/>
        </authorList>
    </citation>
    <scope>NUCLEOTIDE SEQUENCE [LARGE SCALE GENOMIC DNA]</scope>
    <source>
        <strain evidence="3 4">Baltimore</strain>
    </source>
</reference>
<sequence>MKSSAVILFVIIYCCTAAPPKNPKCLDGPHEDNTVGFCDFNYQYRYYYNKDSGKCEWFLFCFQKGNNQFNSYEDCKKECME</sequence>
<accession>A0A368GQQ9</accession>
<dbReference type="SMART" id="SM00131">
    <property type="entry name" value="KU"/>
    <property type="match status" value="1"/>
</dbReference>